<feature type="domain" description="Dendritic cell-specific transmembrane protein-like" evidence="7">
    <location>
        <begin position="537"/>
        <end position="741"/>
    </location>
</feature>
<evidence type="ECO:0000256" key="6">
    <source>
        <dbReference type="SAM" id="Phobius"/>
    </source>
</evidence>
<evidence type="ECO:0000256" key="3">
    <source>
        <dbReference type="ARBA" id="ARBA00022989"/>
    </source>
</evidence>
<organism evidence="8 9">
    <name type="scientific">Fasciola gigantica</name>
    <name type="common">Giant liver fluke</name>
    <dbReference type="NCBI Taxonomy" id="46835"/>
    <lineage>
        <taxon>Eukaryota</taxon>
        <taxon>Metazoa</taxon>
        <taxon>Spiralia</taxon>
        <taxon>Lophotrochozoa</taxon>
        <taxon>Platyhelminthes</taxon>
        <taxon>Trematoda</taxon>
        <taxon>Digenea</taxon>
        <taxon>Plagiorchiida</taxon>
        <taxon>Echinostomata</taxon>
        <taxon>Echinostomatoidea</taxon>
        <taxon>Fasciolidae</taxon>
        <taxon>Fasciola</taxon>
    </lineage>
</organism>
<dbReference type="Proteomes" id="UP000316759">
    <property type="component" value="Unassembled WGS sequence"/>
</dbReference>
<evidence type="ECO:0000256" key="4">
    <source>
        <dbReference type="ARBA" id="ARBA00023136"/>
    </source>
</evidence>
<sequence length="906" mass="103257">MCFSPGLRDRQLSAKHVGMPKFVLRETEEMDEEEMVGMYPPLSSHQETAQTKTIHKTAPRRHNADPLLTGHNVHNINGDSIEPTETRHKKPRVLHHDRRHHQQFRDSSHHSSMPKMVWDRNLSNLKITDKNTKKNEAEEDEADLADKQKQHSAIRKLEVTALWLRPLAFLWSLLNKLFCSYTLHIEFHSRLASALKDPTKMLRQNLSGLFFGILVGFVSYALFLVTFSQNPRLSTLLSAYVMLASVFGIAFSSDFRCVALLTIPYLAASRVRWLLMLYASSLSITGPGLNFLHNSGNFRNAIACVLAQVSTNMMLLQKLTAAPFSLLRSQLESLINSLNQTLNKIRFSLHAINLALFKVTNVMTQQSSWVRSLVDSCGDKVALQNQCLSFFNNVYFNCLQVTTAALCGFVRQFAADTCSLSLDFTHLCDKQAELLESQLNITSTDNLTRQVDDILNLLGRKNLTLQGNFDGYEKLTIESDDTVVSILQKRMDTFVSTVEHGKYVLAWILVIWTLLTMLQLVIQAAIFRKAWVSSDTFDNHYITPAFVEQEKRALQQGLVPTVPLIRGEKREYKKFSSMFWTNSEKKKASRSIIILFLWMLSLGIVLFTDYAMYQVLITIMPVFSTNFASYGSGARLGKEYEPEVTSTVTKPEIRGDSSYANVIRAMVSMLNPIKDIALDVDAEACRPIANPPNDSTNITVAVMMVMTLFSIFFEVYILRLRHIIMIWYYPSRGVQRAAWLRTHIRNNRGMFHRLIHKFRTMDLRPPRRTAKVSRLGKMMIRSPLLRRLLEMVGIKRIMCSFCGQEGNPSKKVEFSENFIQCVECGSHYCKPCQVDLDSICMVCRTPLFALAVEVDFEQLSSEEEFEAVCARYLRRANQTTVKSKTPGVSDTRLSVDPNKPAMMKEN</sequence>
<comment type="subcellular location">
    <subcellularLocation>
        <location evidence="1">Membrane</location>
        <topology evidence="1">Multi-pass membrane protein</topology>
    </subcellularLocation>
</comment>
<protein>
    <submittedName>
        <fullName evidence="8">DC-STAMP domain-containing protein 2</fullName>
    </submittedName>
</protein>
<dbReference type="OrthoDB" id="6598372at2759"/>
<feature type="region of interest" description="Disordered" evidence="5">
    <location>
        <begin position="58"/>
        <end position="86"/>
    </location>
</feature>
<accession>A0A504Y7K3</accession>
<feature type="transmembrane region" description="Helical" evidence="6">
    <location>
        <begin position="239"/>
        <end position="261"/>
    </location>
</feature>
<keyword evidence="4 6" id="KW-0472">Membrane</keyword>
<keyword evidence="2 6" id="KW-0812">Transmembrane</keyword>
<feature type="transmembrane region" description="Helical" evidence="6">
    <location>
        <begin position="592"/>
        <end position="613"/>
    </location>
</feature>
<feature type="compositionally biased region" description="Polar residues" evidence="5">
    <location>
        <begin position="883"/>
        <end position="892"/>
    </location>
</feature>
<evidence type="ECO:0000256" key="1">
    <source>
        <dbReference type="ARBA" id="ARBA00004141"/>
    </source>
</evidence>
<keyword evidence="9" id="KW-1185">Reference proteome</keyword>
<feature type="transmembrane region" description="Helical" evidence="6">
    <location>
        <begin position="273"/>
        <end position="292"/>
    </location>
</feature>
<dbReference type="PANTHER" id="PTHR21041">
    <property type="entry name" value="DENDRITIC CELL-SPECIFIC TRANSMEMBRANE PROTEIN"/>
    <property type="match status" value="1"/>
</dbReference>
<proteinExistence type="predicted"/>
<evidence type="ECO:0000313" key="9">
    <source>
        <dbReference type="Proteomes" id="UP000316759"/>
    </source>
</evidence>
<dbReference type="Pfam" id="PF26039">
    <property type="entry name" value="Dcst2"/>
    <property type="match status" value="1"/>
</dbReference>
<dbReference type="InterPro" id="IPR012858">
    <property type="entry name" value="DC_STAMP-like"/>
</dbReference>
<feature type="region of interest" description="Disordered" evidence="5">
    <location>
        <begin position="883"/>
        <end position="906"/>
    </location>
</feature>
<feature type="transmembrane region" description="Helical" evidence="6">
    <location>
        <begin position="504"/>
        <end position="527"/>
    </location>
</feature>
<feature type="transmembrane region" description="Helical" evidence="6">
    <location>
        <begin position="698"/>
        <end position="718"/>
    </location>
</feature>
<dbReference type="PANTHER" id="PTHR21041:SF9">
    <property type="entry name" value="DENDRITIC CELL-SPECIFIC TRANSMEMBRANE PROTEIN-LIKE DOMAIN-CONTAINING PROTEIN"/>
    <property type="match status" value="1"/>
</dbReference>
<dbReference type="EMBL" id="SUNJ01013735">
    <property type="protein sequence ID" value="TPP57044.1"/>
    <property type="molecule type" value="Genomic_DNA"/>
</dbReference>
<reference evidence="8 9" key="1">
    <citation type="submission" date="2019-04" db="EMBL/GenBank/DDBJ databases">
        <title>Annotation for the trematode Fasciola gigantica.</title>
        <authorList>
            <person name="Choi Y.-J."/>
        </authorList>
    </citation>
    <scope>NUCLEOTIDE SEQUENCE [LARGE SCALE GENOMIC DNA]</scope>
    <source>
        <strain evidence="8">Uganda_cow_1</strain>
    </source>
</reference>
<feature type="transmembrane region" description="Helical" evidence="6">
    <location>
        <begin position="206"/>
        <end position="227"/>
    </location>
</feature>
<evidence type="ECO:0000259" key="7">
    <source>
        <dbReference type="Pfam" id="PF07782"/>
    </source>
</evidence>
<dbReference type="STRING" id="46835.A0A504Y7K3"/>
<gene>
    <name evidence="8" type="ORF">FGIG_00166</name>
</gene>
<dbReference type="InterPro" id="IPR051856">
    <property type="entry name" value="CSR-E3_Ligase_Protein"/>
</dbReference>
<name>A0A504Y7K3_FASGI</name>
<dbReference type="GO" id="GO:0016020">
    <property type="term" value="C:membrane"/>
    <property type="evidence" value="ECO:0007669"/>
    <property type="project" value="UniProtKB-SubCell"/>
</dbReference>
<dbReference type="AlphaFoldDB" id="A0A504Y7K3"/>
<evidence type="ECO:0000256" key="2">
    <source>
        <dbReference type="ARBA" id="ARBA00022692"/>
    </source>
</evidence>
<evidence type="ECO:0000313" key="8">
    <source>
        <dbReference type="EMBL" id="TPP57044.1"/>
    </source>
</evidence>
<keyword evidence="3 6" id="KW-1133">Transmembrane helix</keyword>
<dbReference type="Pfam" id="PF07782">
    <property type="entry name" value="DC_STAMP"/>
    <property type="match status" value="1"/>
</dbReference>
<evidence type="ECO:0000256" key="5">
    <source>
        <dbReference type="SAM" id="MobiDB-lite"/>
    </source>
</evidence>
<comment type="caution">
    <text evidence="8">The sequence shown here is derived from an EMBL/GenBank/DDBJ whole genome shotgun (WGS) entry which is preliminary data.</text>
</comment>